<name>F9F139_FUSOF</name>
<organism evidence="1">
    <name type="scientific">Fusarium oxysporum (strain Fo5176)</name>
    <name type="common">Fusarium vascular wilt</name>
    <dbReference type="NCBI Taxonomy" id="660025"/>
    <lineage>
        <taxon>Eukaryota</taxon>
        <taxon>Fungi</taxon>
        <taxon>Dikarya</taxon>
        <taxon>Ascomycota</taxon>
        <taxon>Pezizomycotina</taxon>
        <taxon>Sordariomycetes</taxon>
        <taxon>Hypocreomycetidae</taxon>
        <taxon>Hypocreales</taxon>
        <taxon>Nectriaceae</taxon>
        <taxon>Fusarium</taxon>
        <taxon>Fusarium oxysporum species complex</taxon>
    </lineage>
</organism>
<protein>
    <submittedName>
        <fullName evidence="1">Uncharacterized protein</fullName>
    </submittedName>
</protein>
<evidence type="ECO:0000313" key="1">
    <source>
        <dbReference type="EMBL" id="EGU89369.1"/>
    </source>
</evidence>
<reference evidence="1" key="1">
    <citation type="journal article" date="2012" name="Mol. Plant Microbe Interact.">
        <title>A highly conserved effector in Fusarium oxysporum is required for full virulence on Arabidopsis.</title>
        <authorList>
            <person name="Thatcher L.F."/>
            <person name="Gardiner D.M."/>
            <person name="Kazan K."/>
            <person name="Manners J."/>
        </authorList>
    </citation>
    <scope>NUCLEOTIDE SEQUENCE [LARGE SCALE GENOMIC DNA]</scope>
    <source>
        <strain evidence="1">Fo5176</strain>
    </source>
</reference>
<proteinExistence type="predicted"/>
<dbReference type="EMBL" id="AFQF01000061">
    <property type="protein sequence ID" value="EGU89369.1"/>
    <property type="molecule type" value="Genomic_DNA"/>
</dbReference>
<accession>F9F139</accession>
<gene>
    <name evidence="1" type="ORF">FOXB_00113</name>
</gene>
<comment type="caution">
    <text evidence="1">The sequence shown here is derived from an EMBL/GenBank/DDBJ whole genome shotgun (WGS) entry which is preliminary data.</text>
</comment>
<sequence>TREKLPRK</sequence>
<feature type="non-terminal residue" evidence="1">
    <location>
        <position position="1"/>
    </location>
</feature>